<dbReference type="InterPro" id="IPR000073">
    <property type="entry name" value="AB_hydrolase_1"/>
</dbReference>
<organism evidence="2 3">
    <name type="scientific">Stigmatella ashevillensis</name>
    <dbReference type="NCBI Taxonomy" id="2995309"/>
    <lineage>
        <taxon>Bacteria</taxon>
        <taxon>Pseudomonadati</taxon>
        <taxon>Myxococcota</taxon>
        <taxon>Myxococcia</taxon>
        <taxon>Myxococcales</taxon>
        <taxon>Cystobacterineae</taxon>
        <taxon>Archangiaceae</taxon>
        <taxon>Stigmatella</taxon>
    </lineage>
</organism>
<dbReference type="SUPFAM" id="SSF53474">
    <property type="entry name" value="alpha/beta-Hydrolases"/>
    <property type="match status" value="1"/>
</dbReference>
<dbReference type="PRINTS" id="PR00111">
    <property type="entry name" value="ABHYDROLASE"/>
</dbReference>
<accession>A0ABT5DM84</accession>
<dbReference type="EMBL" id="JAQNDM010000002">
    <property type="protein sequence ID" value="MDC0713838.1"/>
    <property type="molecule type" value="Genomic_DNA"/>
</dbReference>
<evidence type="ECO:0000313" key="2">
    <source>
        <dbReference type="EMBL" id="MDC0713838.1"/>
    </source>
</evidence>
<dbReference type="Proteomes" id="UP001221838">
    <property type="component" value="Unassembled WGS sequence"/>
</dbReference>
<evidence type="ECO:0000259" key="1">
    <source>
        <dbReference type="Pfam" id="PF00561"/>
    </source>
</evidence>
<proteinExistence type="predicted"/>
<dbReference type="PRINTS" id="PR00412">
    <property type="entry name" value="EPOXHYDRLASE"/>
</dbReference>
<reference evidence="2 3" key="1">
    <citation type="submission" date="2022-11" db="EMBL/GenBank/DDBJ databases">
        <title>Minimal conservation of predation-associated metabolite biosynthetic gene clusters underscores biosynthetic potential of Myxococcota including descriptions for ten novel species: Archangium lansinium sp. nov., Myxococcus landrumus sp. nov., Nannocystis bai.</title>
        <authorList>
            <person name="Ahearne A."/>
            <person name="Stevens C."/>
            <person name="Dowd S."/>
        </authorList>
    </citation>
    <scope>NUCLEOTIDE SEQUENCE [LARGE SCALE GENOMIC DNA]</scope>
    <source>
        <strain evidence="2 3">NCWAL01</strain>
    </source>
</reference>
<protein>
    <submittedName>
        <fullName evidence="2">Alpha/beta hydrolase</fullName>
    </submittedName>
</protein>
<keyword evidence="2" id="KW-0378">Hydrolase</keyword>
<dbReference type="RefSeq" id="WP_272144270.1">
    <property type="nucleotide sequence ID" value="NZ_JAQNDM010000002.1"/>
</dbReference>
<dbReference type="GO" id="GO:0016787">
    <property type="term" value="F:hydrolase activity"/>
    <property type="evidence" value="ECO:0007669"/>
    <property type="project" value="UniProtKB-KW"/>
</dbReference>
<name>A0ABT5DM84_9BACT</name>
<dbReference type="Pfam" id="PF00561">
    <property type="entry name" value="Abhydrolase_1"/>
    <property type="match status" value="1"/>
</dbReference>
<dbReference type="InterPro" id="IPR000639">
    <property type="entry name" value="Epox_hydrolase-like"/>
</dbReference>
<dbReference type="PANTHER" id="PTHR43798:SF5">
    <property type="entry name" value="MONOACYLGLYCEROL LIPASE ABHD6"/>
    <property type="match status" value="1"/>
</dbReference>
<sequence length="286" mass="31450">MDTPATRHTAVNTHTRFAEVKGRRIAYRDIGQGLPIILCLRFRGVLDSWDPAFLDALAVNHRVITFDYSGLGQSTGKPSYLRVNMAQDAVDLADALGLEQFIIGGWSLGGIAAQVVARLHPERILKNILIGTTPPGKVRVGPKPVFYERALKPVNDLDDETVLFFHPESQKSRAAAVASHNRIAARTTDVSPAIPIDTVLKLLDESKGEDIFVDDNGYRDFLKTTHIPALVISGDHEIVFPVENWFDVVPETKSVHLLVLPQMGHGPQHEAPQICADLITSFIKNG</sequence>
<feature type="domain" description="AB hydrolase-1" evidence="1">
    <location>
        <begin position="43"/>
        <end position="271"/>
    </location>
</feature>
<gene>
    <name evidence="2" type="ORF">POL68_35565</name>
</gene>
<dbReference type="InterPro" id="IPR050266">
    <property type="entry name" value="AB_hydrolase_sf"/>
</dbReference>
<dbReference type="PANTHER" id="PTHR43798">
    <property type="entry name" value="MONOACYLGLYCEROL LIPASE"/>
    <property type="match status" value="1"/>
</dbReference>
<keyword evidence="3" id="KW-1185">Reference proteome</keyword>
<dbReference type="Gene3D" id="3.40.50.1820">
    <property type="entry name" value="alpha/beta hydrolase"/>
    <property type="match status" value="1"/>
</dbReference>
<dbReference type="InterPro" id="IPR029058">
    <property type="entry name" value="AB_hydrolase_fold"/>
</dbReference>
<comment type="caution">
    <text evidence="2">The sequence shown here is derived from an EMBL/GenBank/DDBJ whole genome shotgun (WGS) entry which is preliminary data.</text>
</comment>
<evidence type="ECO:0000313" key="3">
    <source>
        <dbReference type="Proteomes" id="UP001221838"/>
    </source>
</evidence>